<feature type="transmembrane region" description="Helical" evidence="7">
    <location>
        <begin position="296"/>
        <end position="315"/>
    </location>
</feature>
<feature type="transmembrane region" description="Helical" evidence="7">
    <location>
        <begin position="233"/>
        <end position="252"/>
    </location>
</feature>
<protein>
    <submittedName>
        <fullName evidence="9">Sugar ABC transporter substrate binding protein</fullName>
    </submittedName>
</protein>
<evidence type="ECO:0000259" key="8">
    <source>
        <dbReference type="PROSITE" id="PS50928"/>
    </source>
</evidence>
<evidence type="ECO:0000256" key="4">
    <source>
        <dbReference type="ARBA" id="ARBA00022692"/>
    </source>
</evidence>
<dbReference type="CDD" id="cd06261">
    <property type="entry name" value="TM_PBP2"/>
    <property type="match status" value="1"/>
</dbReference>
<evidence type="ECO:0000256" key="7">
    <source>
        <dbReference type="RuleBase" id="RU363032"/>
    </source>
</evidence>
<evidence type="ECO:0000256" key="5">
    <source>
        <dbReference type="ARBA" id="ARBA00022989"/>
    </source>
</evidence>
<organism evidence="9 10">
    <name type="scientific">Carnobacterium divergens DSM 20623</name>
    <dbReference type="NCBI Taxonomy" id="1449336"/>
    <lineage>
        <taxon>Bacteria</taxon>
        <taxon>Bacillati</taxon>
        <taxon>Bacillota</taxon>
        <taxon>Bacilli</taxon>
        <taxon>Lactobacillales</taxon>
        <taxon>Carnobacteriaceae</taxon>
        <taxon>Carnobacterium</taxon>
    </lineage>
</organism>
<evidence type="ECO:0000313" key="10">
    <source>
        <dbReference type="Proteomes" id="UP000051658"/>
    </source>
</evidence>
<dbReference type="InterPro" id="IPR035906">
    <property type="entry name" value="MetI-like_sf"/>
</dbReference>
<dbReference type="Gene3D" id="1.10.3720.10">
    <property type="entry name" value="MetI-like"/>
    <property type="match status" value="1"/>
</dbReference>
<evidence type="ECO:0000313" key="9">
    <source>
        <dbReference type="EMBL" id="KRN57041.1"/>
    </source>
</evidence>
<comment type="similarity">
    <text evidence="7">Belongs to the binding-protein-dependent transport system permease family.</text>
</comment>
<dbReference type="PANTHER" id="PTHR43227">
    <property type="entry name" value="BLL4140 PROTEIN"/>
    <property type="match status" value="1"/>
</dbReference>
<dbReference type="SUPFAM" id="SSF161098">
    <property type="entry name" value="MetI-like"/>
    <property type="match status" value="1"/>
</dbReference>
<dbReference type="PANTHER" id="PTHR43227:SF11">
    <property type="entry name" value="BLL4140 PROTEIN"/>
    <property type="match status" value="1"/>
</dbReference>
<dbReference type="AlphaFoldDB" id="A0A0R2HWN3"/>
<dbReference type="Proteomes" id="UP000051658">
    <property type="component" value="Unassembled WGS sequence"/>
</dbReference>
<sequence>MKTFTKSSFKKGEQMKKKGFWYHFNKNKMLLLMALPGALWLIFFFYIPVLGNVVAFKNFTYSDGGFFKSLQESPWVGFDNFKFLFSSSNAYIITRNTVLYNVVFIISGLVVAVMFAIILSEIRSKKMVKVYQTSMLLPYFLSWVIISYFVYSFLSPDKGLVNSILAGQAGDGINWYNEPKYWPFILVFMGIWKGVGYSSIIYFASIMGIDPTYYEAAMIDGATKWQQIKNVTLPQLAPLMTILTILAVGNIFRADFGLFYQVPRNSGALYEVTSVLDTYIYNGLTSSGDIGMASAAGLYQSVVGCILVIGTNLLVRKYDEESALF</sequence>
<keyword evidence="5 7" id="KW-1133">Transmembrane helix</keyword>
<comment type="caution">
    <text evidence="9">The sequence shown here is derived from an EMBL/GenBank/DDBJ whole genome shotgun (WGS) entry which is preliminary data.</text>
</comment>
<dbReference type="EMBL" id="JQBS01000017">
    <property type="protein sequence ID" value="KRN57041.1"/>
    <property type="molecule type" value="Genomic_DNA"/>
</dbReference>
<feature type="domain" description="ABC transmembrane type-1" evidence="8">
    <location>
        <begin position="94"/>
        <end position="311"/>
    </location>
</feature>
<dbReference type="InterPro" id="IPR000515">
    <property type="entry name" value="MetI-like"/>
</dbReference>
<evidence type="ECO:0000256" key="3">
    <source>
        <dbReference type="ARBA" id="ARBA00022475"/>
    </source>
</evidence>
<evidence type="ECO:0000256" key="1">
    <source>
        <dbReference type="ARBA" id="ARBA00004651"/>
    </source>
</evidence>
<evidence type="ECO:0000256" key="2">
    <source>
        <dbReference type="ARBA" id="ARBA00022448"/>
    </source>
</evidence>
<feature type="transmembrane region" description="Helical" evidence="7">
    <location>
        <begin position="98"/>
        <end position="118"/>
    </location>
</feature>
<dbReference type="eggNOG" id="COG4209">
    <property type="taxonomic scope" value="Bacteria"/>
</dbReference>
<dbReference type="PATRIC" id="fig|1449336.4.peg.708"/>
<accession>A0A0R2HWN3</accession>
<gene>
    <name evidence="9" type="ORF">IV74_GL000691</name>
</gene>
<comment type="subcellular location">
    <subcellularLocation>
        <location evidence="1 7">Cell membrane</location>
        <topology evidence="1 7">Multi-pass membrane protein</topology>
    </subcellularLocation>
</comment>
<proteinExistence type="inferred from homology"/>
<keyword evidence="2 7" id="KW-0813">Transport</keyword>
<name>A0A0R2HWN3_CARDV</name>
<feature type="transmembrane region" description="Helical" evidence="7">
    <location>
        <begin position="130"/>
        <end position="151"/>
    </location>
</feature>
<dbReference type="GO" id="GO:0055085">
    <property type="term" value="P:transmembrane transport"/>
    <property type="evidence" value="ECO:0007669"/>
    <property type="project" value="InterPro"/>
</dbReference>
<keyword evidence="3" id="KW-1003">Cell membrane</keyword>
<keyword evidence="4 7" id="KW-0812">Transmembrane</keyword>
<keyword evidence="10" id="KW-1185">Reference proteome</keyword>
<reference evidence="9 10" key="1">
    <citation type="journal article" date="2015" name="Genome Announc.">
        <title>Expanding the biotechnology potential of lactobacilli through comparative genomics of 213 strains and associated genera.</title>
        <authorList>
            <person name="Sun Z."/>
            <person name="Harris H.M."/>
            <person name="McCann A."/>
            <person name="Guo C."/>
            <person name="Argimon S."/>
            <person name="Zhang W."/>
            <person name="Yang X."/>
            <person name="Jeffery I.B."/>
            <person name="Cooney J.C."/>
            <person name="Kagawa T.F."/>
            <person name="Liu W."/>
            <person name="Song Y."/>
            <person name="Salvetti E."/>
            <person name="Wrobel A."/>
            <person name="Rasinkangas P."/>
            <person name="Parkhill J."/>
            <person name="Rea M.C."/>
            <person name="O'Sullivan O."/>
            <person name="Ritari J."/>
            <person name="Douillard F.P."/>
            <person name="Paul Ross R."/>
            <person name="Yang R."/>
            <person name="Briner A.E."/>
            <person name="Felis G.E."/>
            <person name="de Vos W.M."/>
            <person name="Barrangou R."/>
            <person name="Klaenhammer T.R."/>
            <person name="Caufield P.W."/>
            <person name="Cui Y."/>
            <person name="Zhang H."/>
            <person name="O'Toole P.W."/>
        </authorList>
    </citation>
    <scope>NUCLEOTIDE SEQUENCE [LARGE SCALE GENOMIC DNA]</scope>
    <source>
        <strain evidence="9 10">DSM 20623</strain>
    </source>
</reference>
<dbReference type="Pfam" id="PF00528">
    <property type="entry name" value="BPD_transp_1"/>
    <property type="match status" value="1"/>
</dbReference>
<keyword evidence="6 7" id="KW-0472">Membrane</keyword>
<dbReference type="InterPro" id="IPR050809">
    <property type="entry name" value="UgpAE/MalFG_permease"/>
</dbReference>
<dbReference type="PROSITE" id="PS50928">
    <property type="entry name" value="ABC_TM1"/>
    <property type="match status" value="1"/>
</dbReference>
<evidence type="ECO:0000256" key="6">
    <source>
        <dbReference type="ARBA" id="ARBA00023136"/>
    </source>
</evidence>
<feature type="transmembrane region" description="Helical" evidence="7">
    <location>
        <begin position="181"/>
        <end position="204"/>
    </location>
</feature>
<dbReference type="GO" id="GO:0005886">
    <property type="term" value="C:plasma membrane"/>
    <property type="evidence" value="ECO:0007669"/>
    <property type="project" value="UniProtKB-SubCell"/>
</dbReference>